<evidence type="ECO:0000313" key="2">
    <source>
        <dbReference type="EMBL" id="MCQ5121918.1"/>
    </source>
</evidence>
<proteinExistence type="predicted"/>
<keyword evidence="3" id="KW-1185">Reference proteome</keyword>
<dbReference type="EMBL" id="JANGCH010000008">
    <property type="protein sequence ID" value="MCQ5121918.1"/>
    <property type="molecule type" value="Genomic_DNA"/>
</dbReference>
<organism evidence="2 3">
    <name type="scientific">Massilicoli timonensis</name>
    <dbReference type="NCBI Taxonomy" id="2015901"/>
    <lineage>
        <taxon>Bacteria</taxon>
        <taxon>Bacillati</taxon>
        <taxon>Bacillota</taxon>
        <taxon>Erysipelotrichia</taxon>
        <taxon>Erysipelotrichales</taxon>
        <taxon>Erysipelotrichaceae</taxon>
        <taxon>Massilicoli</taxon>
    </lineage>
</organism>
<gene>
    <name evidence="2" type="ORF">NE663_06545</name>
</gene>
<reference evidence="2 3" key="1">
    <citation type="submission" date="2022-06" db="EMBL/GenBank/DDBJ databases">
        <title>Isolation of gut microbiota from human fecal samples.</title>
        <authorList>
            <person name="Pamer E.G."/>
            <person name="Barat B."/>
            <person name="Waligurski E."/>
            <person name="Medina S."/>
            <person name="Paddock L."/>
            <person name="Mostad J."/>
        </authorList>
    </citation>
    <scope>NUCLEOTIDE SEQUENCE [LARGE SCALE GENOMIC DNA]</scope>
    <source>
        <strain evidence="2 3">DFI.6.1</strain>
    </source>
</reference>
<comment type="caution">
    <text evidence="2">The sequence shown here is derived from an EMBL/GenBank/DDBJ whole genome shotgun (WGS) entry which is preliminary data.</text>
</comment>
<protein>
    <submittedName>
        <fullName evidence="2">Uncharacterized protein</fullName>
    </submittedName>
</protein>
<dbReference type="RefSeq" id="WP_256197817.1">
    <property type="nucleotide sequence ID" value="NZ_CALVCM010000004.1"/>
</dbReference>
<feature type="compositionally biased region" description="Basic and acidic residues" evidence="1">
    <location>
        <begin position="330"/>
        <end position="349"/>
    </location>
</feature>
<evidence type="ECO:0000313" key="3">
    <source>
        <dbReference type="Proteomes" id="UP001524435"/>
    </source>
</evidence>
<accession>A0ABT1SL26</accession>
<evidence type="ECO:0000256" key="1">
    <source>
        <dbReference type="SAM" id="MobiDB-lite"/>
    </source>
</evidence>
<dbReference type="Proteomes" id="UP001524435">
    <property type="component" value="Unassembled WGS sequence"/>
</dbReference>
<sequence>MDLSKVTIASSSLTSAIQKDYKNAIGCGRCDEEALAFATRGFQQLAVEDICTAYCALALIMHQLGRLNDTMKQKVIKMIDAGGDLAYWQAAGADEKTVLKREKELQKVKDKIMSEQGAPKKVMSPFCMRCDFHVGDVIAYPLDEQKTNYAVFVVVALHHQISRITALSQDRLYVCFHDALFDHLPSKDECQSLRYMELAADAQDRIKRFVRELYLPNKSAAARFFANCTKISYRHDVFESVDEREDIILNVKTFEETLPAVYENYQGNSEVHMDRGENLAKTGKKVKSGLVKSGRYGKQALIKSGQLVRRTWKSGSNRFKKSAVSLGKLAQRDHTKKDAETENAERKEE</sequence>
<name>A0ABT1SL26_9FIRM</name>
<feature type="region of interest" description="Disordered" evidence="1">
    <location>
        <begin position="323"/>
        <end position="349"/>
    </location>
</feature>